<keyword evidence="7 12" id="KW-1133">Transmembrane helix</keyword>
<dbReference type="HAMAP" id="MF_00190">
    <property type="entry name" value="Cardiolipin_synth_ClsA"/>
    <property type="match status" value="1"/>
</dbReference>
<dbReference type="Gene3D" id="3.30.870.10">
    <property type="entry name" value="Endonuclease Chain A"/>
    <property type="match status" value="2"/>
</dbReference>
<comment type="similarity">
    <text evidence="12">Belongs to the phospholipase D family. Cardiolipin synthase subfamily. ClsA sub-subfamily.</text>
</comment>
<dbReference type="InterPro" id="IPR030840">
    <property type="entry name" value="CL_synthase_A"/>
</dbReference>
<evidence type="ECO:0000313" key="14">
    <source>
        <dbReference type="EMBL" id="SKA57103.1"/>
    </source>
</evidence>
<dbReference type="SMART" id="SM00155">
    <property type="entry name" value="PLDc"/>
    <property type="match status" value="2"/>
</dbReference>
<name>A0A1T4UWK7_9GAMM</name>
<feature type="active site" evidence="12">
    <location>
        <position position="404"/>
    </location>
</feature>
<evidence type="ECO:0000256" key="3">
    <source>
        <dbReference type="ARBA" id="ARBA00022516"/>
    </source>
</evidence>
<feature type="domain" description="PLD phosphodiesterase" evidence="13">
    <location>
        <begin position="219"/>
        <end position="246"/>
    </location>
</feature>
<gene>
    <name evidence="12" type="primary">clsA</name>
    <name evidence="14" type="ORF">SAMN02745132_02691</name>
</gene>
<proteinExistence type="inferred from homology"/>
<protein>
    <recommendedName>
        <fullName evidence="12">Cardiolipin synthase A</fullName>
        <shortName evidence="12">CL synthase</shortName>
        <ecNumber evidence="12">2.7.8.-</ecNumber>
    </recommendedName>
</protein>
<evidence type="ECO:0000256" key="5">
    <source>
        <dbReference type="ARBA" id="ARBA00022692"/>
    </source>
</evidence>
<dbReference type="PANTHER" id="PTHR21248:SF22">
    <property type="entry name" value="PHOSPHOLIPASE D"/>
    <property type="match status" value="1"/>
</dbReference>
<feature type="transmembrane region" description="Helical" evidence="12">
    <location>
        <begin position="7"/>
        <end position="29"/>
    </location>
</feature>
<dbReference type="EMBL" id="FUXU01000034">
    <property type="protein sequence ID" value="SKA57103.1"/>
    <property type="molecule type" value="Genomic_DNA"/>
</dbReference>
<keyword evidence="2 12" id="KW-1003">Cell membrane</keyword>
<evidence type="ECO:0000256" key="8">
    <source>
        <dbReference type="ARBA" id="ARBA00023098"/>
    </source>
</evidence>
<evidence type="ECO:0000256" key="6">
    <source>
        <dbReference type="ARBA" id="ARBA00022737"/>
    </source>
</evidence>
<evidence type="ECO:0000256" key="12">
    <source>
        <dbReference type="HAMAP-Rule" id="MF_00190"/>
    </source>
</evidence>
<comment type="subcellular location">
    <subcellularLocation>
        <location evidence="1 12">Cell membrane</location>
        <topology evidence="1 12">Multi-pass membrane protein</topology>
    </subcellularLocation>
</comment>
<dbReference type="InterPro" id="IPR025202">
    <property type="entry name" value="PLD-like_dom"/>
</dbReference>
<dbReference type="RefSeq" id="WP_078752990.1">
    <property type="nucleotide sequence ID" value="NZ_FUXU01000034.1"/>
</dbReference>
<keyword evidence="15" id="KW-1185">Reference proteome</keyword>
<dbReference type="GO" id="GO:0005886">
    <property type="term" value="C:plasma membrane"/>
    <property type="evidence" value="ECO:0007669"/>
    <property type="project" value="UniProtKB-SubCell"/>
</dbReference>
<dbReference type="InterPro" id="IPR027379">
    <property type="entry name" value="CLS_N"/>
</dbReference>
<dbReference type="Proteomes" id="UP000190162">
    <property type="component" value="Unassembled WGS sequence"/>
</dbReference>
<evidence type="ECO:0000259" key="13">
    <source>
        <dbReference type="PROSITE" id="PS50035"/>
    </source>
</evidence>
<dbReference type="InterPro" id="IPR022924">
    <property type="entry name" value="Cardiolipin_synthase"/>
</dbReference>
<keyword evidence="10 12" id="KW-0594">Phospholipid biosynthesis</keyword>
<feature type="domain" description="PLD phosphodiesterase" evidence="13">
    <location>
        <begin position="399"/>
        <end position="426"/>
    </location>
</feature>
<reference evidence="15" key="1">
    <citation type="submission" date="2017-02" db="EMBL/GenBank/DDBJ databases">
        <authorList>
            <person name="Varghese N."/>
            <person name="Submissions S."/>
        </authorList>
    </citation>
    <scope>NUCLEOTIDE SEQUENCE [LARGE SCALE GENOMIC DNA]</scope>
    <source>
        <strain evidence="15">DSM 22720</strain>
    </source>
</reference>
<dbReference type="NCBIfam" id="TIGR04265">
    <property type="entry name" value="bac_cardiolipin"/>
    <property type="match status" value="1"/>
</dbReference>
<feature type="active site" evidence="12">
    <location>
        <position position="411"/>
    </location>
</feature>
<evidence type="ECO:0000256" key="11">
    <source>
        <dbReference type="ARBA" id="ARBA00023264"/>
    </source>
</evidence>
<dbReference type="SUPFAM" id="SSF56024">
    <property type="entry name" value="Phospholipase D/nuclease"/>
    <property type="match status" value="2"/>
</dbReference>
<comment type="catalytic activity">
    <reaction evidence="12">
        <text>2 a 1,2-diacyl-sn-glycero-3-phospho-(1'-sn-glycerol) = a cardiolipin + glycerol</text>
        <dbReference type="Rhea" id="RHEA:31451"/>
        <dbReference type="ChEBI" id="CHEBI:17754"/>
        <dbReference type="ChEBI" id="CHEBI:62237"/>
        <dbReference type="ChEBI" id="CHEBI:64716"/>
    </reaction>
</comment>
<keyword evidence="4 12" id="KW-0808">Transferase</keyword>
<dbReference type="PANTHER" id="PTHR21248">
    <property type="entry name" value="CARDIOLIPIN SYNTHASE"/>
    <property type="match status" value="1"/>
</dbReference>
<dbReference type="CDD" id="cd09152">
    <property type="entry name" value="PLDc_EcCLS_like_1"/>
    <property type="match status" value="1"/>
</dbReference>
<keyword evidence="11 12" id="KW-1208">Phospholipid metabolism</keyword>
<evidence type="ECO:0000256" key="4">
    <source>
        <dbReference type="ARBA" id="ARBA00022679"/>
    </source>
</evidence>
<keyword evidence="9 12" id="KW-0472">Membrane</keyword>
<dbReference type="Pfam" id="PF13091">
    <property type="entry name" value="PLDc_2"/>
    <property type="match status" value="2"/>
</dbReference>
<feature type="active site" evidence="12">
    <location>
        <position position="226"/>
    </location>
</feature>
<keyword evidence="8 12" id="KW-0443">Lipid metabolism</keyword>
<feature type="transmembrane region" description="Helical" evidence="12">
    <location>
        <begin position="35"/>
        <end position="58"/>
    </location>
</feature>
<evidence type="ECO:0000256" key="1">
    <source>
        <dbReference type="ARBA" id="ARBA00004651"/>
    </source>
</evidence>
<keyword evidence="5 12" id="KW-0812">Transmembrane</keyword>
<dbReference type="AlphaFoldDB" id="A0A1T4UWK7"/>
<dbReference type="GO" id="GO:0008808">
    <property type="term" value="F:cardiolipin synthase activity"/>
    <property type="evidence" value="ECO:0007669"/>
    <property type="project" value="UniProtKB-UniRule"/>
</dbReference>
<dbReference type="CDD" id="cd09158">
    <property type="entry name" value="PLDc_EcCLS_like_2"/>
    <property type="match status" value="1"/>
</dbReference>
<dbReference type="GO" id="GO:0032049">
    <property type="term" value="P:cardiolipin biosynthetic process"/>
    <property type="evidence" value="ECO:0007669"/>
    <property type="project" value="UniProtKB-UniRule"/>
</dbReference>
<sequence>MEKIYQFIVWASVFFYWLLIAGVTIRVVLKRRALGVSIAWLMIIYIIPIVGVILYLLVGELNLGRKRAERAKAMFTPYGQWMATLSECEVHRPQHQSFLARPVHDLCLRRAGIPALAGNQLSLHCETADILRNIAKDVHSAKRSVNMVFYIWHPGGHADDVAKEVCSAARRGVTVRILLDSAGSKSFFRTHWPDEMRRAGVELIEALAVSPARMFLRRLDIRQHRKIVIIDNEIGYTGSMNMVDPRFFKQDAGVGQWVDIMVKVDGPSVPVLNSIFAWDWEVETGLRYLPDLPTCPLIEQHEHANHSVQVAPSGPGMPDGIIQQVLMLAIHQAKRSLTITTPYLIPSESLLAALQTTAQRGVTVNLIIPAKNDSLMVEWASRSFFNDLLRAGINIYRFQGGLLHTKSVMVDENFCLIGTVNLDMRSLWLNFELTLCIDDPDFCADLSSLQQEYINNSTPLLIETWQKRSVLNRPIEQFFYMFSPLL</sequence>
<evidence type="ECO:0000256" key="7">
    <source>
        <dbReference type="ARBA" id="ARBA00022989"/>
    </source>
</evidence>
<keyword evidence="3 12" id="KW-0444">Lipid biosynthesis</keyword>
<evidence type="ECO:0000256" key="10">
    <source>
        <dbReference type="ARBA" id="ARBA00023209"/>
    </source>
</evidence>
<evidence type="ECO:0000256" key="9">
    <source>
        <dbReference type="ARBA" id="ARBA00023136"/>
    </source>
</evidence>
<organism evidence="14 15">
    <name type="scientific">Enterovibrio nigricans DSM 22720</name>
    <dbReference type="NCBI Taxonomy" id="1121868"/>
    <lineage>
        <taxon>Bacteria</taxon>
        <taxon>Pseudomonadati</taxon>
        <taxon>Pseudomonadota</taxon>
        <taxon>Gammaproteobacteria</taxon>
        <taxon>Vibrionales</taxon>
        <taxon>Vibrionaceae</taxon>
        <taxon>Enterovibrio</taxon>
    </lineage>
</organism>
<dbReference type="InterPro" id="IPR001736">
    <property type="entry name" value="PLipase_D/transphosphatidylase"/>
</dbReference>
<feature type="active site" evidence="12">
    <location>
        <position position="406"/>
    </location>
</feature>
<keyword evidence="6" id="KW-0677">Repeat</keyword>
<evidence type="ECO:0000256" key="2">
    <source>
        <dbReference type="ARBA" id="ARBA00022475"/>
    </source>
</evidence>
<dbReference type="Pfam" id="PF13396">
    <property type="entry name" value="PLDc_N"/>
    <property type="match status" value="1"/>
</dbReference>
<feature type="active site" evidence="12">
    <location>
        <position position="224"/>
    </location>
</feature>
<accession>A0A1T4UWK7</accession>
<feature type="active site" evidence="12">
    <location>
        <position position="231"/>
    </location>
</feature>
<dbReference type="EC" id="2.7.8.-" evidence="12"/>
<dbReference type="PROSITE" id="PS50035">
    <property type="entry name" value="PLD"/>
    <property type="match status" value="2"/>
</dbReference>
<evidence type="ECO:0000313" key="15">
    <source>
        <dbReference type="Proteomes" id="UP000190162"/>
    </source>
</evidence>
<dbReference type="OrthoDB" id="9814092at2"/>
<comment type="function">
    <text evidence="12">Catalyzes the reversible phosphatidyl group transfer from one phosphatidylglycerol molecule to another to form cardiolipin (CL) (diphosphatidylglycerol) and glycerol.</text>
</comment>